<dbReference type="OrthoDB" id="62701at2759"/>
<evidence type="ECO:0000313" key="1">
    <source>
        <dbReference type="EMBL" id="KOC65668.1"/>
    </source>
</evidence>
<keyword evidence="2" id="KW-1185">Reference proteome</keyword>
<sequence length="88" mass="9742">MATVEEKKRVGGSKVSAIANIFQSKPQLDNLSHRTNNILSDGFKEPAVPLKESPTQVTVVRTESHVARFNNARALFEKLGEENKPNKP</sequence>
<dbReference type="STRING" id="597456.A0A0L7R491"/>
<protein>
    <submittedName>
        <fullName evidence="1">Uncharacterized protein</fullName>
    </submittedName>
</protein>
<dbReference type="Proteomes" id="UP000053825">
    <property type="component" value="Unassembled WGS sequence"/>
</dbReference>
<accession>A0A0L7R491</accession>
<name>A0A0L7R491_9HYME</name>
<evidence type="ECO:0000313" key="2">
    <source>
        <dbReference type="Proteomes" id="UP000053825"/>
    </source>
</evidence>
<reference evidence="1 2" key="1">
    <citation type="submission" date="2015-07" db="EMBL/GenBank/DDBJ databases">
        <title>The genome of Habropoda laboriosa.</title>
        <authorList>
            <person name="Pan H."/>
            <person name="Kapheim K."/>
        </authorList>
    </citation>
    <scope>NUCLEOTIDE SEQUENCE [LARGE SCALE GENOMIC DNA]</scope>
    <source>
        <strain evidence="1">0110345459</strain>
    </source>
</reference>
<proteinExistence type="predicted"/>
<dbReference type="EMBL" id="KQ414657">
    <property type="protein sequence ID" value="KOC65668.1"/>
    <property type="molecule type" value="Genomic_DNA"/>
</dbReference>
<organism evidence="1 2">
    <name type="scientific">Habropoda laboriosa</name>
    <dbReference type="NCBI Taxonomy" id="597456"/>
    <lineage>
        <taxon>Eukaryota</taxon>
        <taxon>Metazoa</taxon>
        <taxon>Ecdysozoa</taxon>
        <taxon>Arthropoda</taxon>
        <taxon>Hexapoda</taxon>
        <taxon>Insecta</taxon>
        <taxon>Pterygota</taxon>
        <taxon>Neoptera</taxon>
        <taxon>Endopterygota</taxon>
        <taxon>Hymenoptera</taxon>
        <taxon>Apocrita</taxon>
        <taxon>Aculeata</taxon>
        <taxon>Apoidea</taxon>
        <taxon>Anthophila</taxon>
        <taxon>Apidae</taxon>
        <taxon>Habropoda</taxon>
    </lineage>
</organism>
<gene>
    <name evidence="1" type="ORF">WH47_10130</name>
</gene>
<dbReference type="AlphaFoldDB" id="A0A0L7R491"/>